<gene>
    <name evidence="5" type="ORF">MKY91_03100</name>
</gene>
<dbReference type="InterPro" id="IPR029050">
    <property type="entry name" value="Immunoprotect_excell_Ig-like"/>
</dbReference>
<feature type="chain" id="PRO_5047221646" evidence="3">
    <location>
        <begin position="21"/>
        <end position="215"/>
    </location>
</feature>
<keyword evidence="1 3" id="KW-0732">Signal</keyword>
<reference evidence="5 6" key="1">
    <citation type="submission" date="2024-03" db="EMBL/GenBank/DDBJ databases">
        <title>Bacilli Hybrid Assemblies.</title>
        <authorList>
            <person name="Kovac J."/>
        </authorList>
    </citation>
    <scope>NUCLEOTIDE SEQUENCE [LARGE SCALE GENOMIC DNA]</scope>
    <source>
        <strain evidence="5 6">FSL R7-0666</strain>
    </source>
</reference>
<evidence type="ECO:0000259" key="4">
    <source>
        <dbReference type="Pfam" id="PF11611"/>
    </source>
</evidence>
<dbReference type="PROSITE" id="PS51257">
    <property type="entry name" value="PROKAR_LIPOPROTEIN"/>
    <property type="match status" value="1"/>
</dbReference>
<feature type="signal peptide" evidence="3">
    <location>
        <begin position="1"/>
        <end position="20"/>
    </location>
</feature>
<name>A0ABU9VET8_9BACI</name>
<dbReference type="Gene3D" id="2.60.40.1240">
    <property type="match status" value="1"/>
</dbReference>
<dbReference type="Proteomes" id="UP001418796">
    <property type="component" value="Unassembled WGS sequence"/>
</dbReference>
<protein>
    <submittedName>
        <fullName evidence="5">DUF4352 domain-containing protein</fullName>
    </submittedName>
</protein>
<feature type="domain" description="DUF4352" evidence="4">
    <location>
        <begin position="86"/>
        <end position="191"/>
    </location>
</feature>
<dbReference type="EMBL" id="JBCITK010000001">
    <property type="protein sequence ID" value="MEN0642152.1"/>
    <property type="molecule type" value="Genomic_DNA"/>
</dbReference>
<dbReference type="RefSeq" id="WP_343129303.1">
    <property type="nucleotide sequence ID" value="NZ_JBCITK010000001.1"/>
</dbReference>
<evidence type="ECO:0000256" key="3">
    <source>
        <dbReference type="SAM" id="SignalP"/>
    </source>
</evidence>
<evidence type="ECO:0000313" key="6">
    <source>
        <dbReference type="Proteomes" id="UP001418796"/>
    </source>
</evidence>
<dbReference type="InterPro" id="IPR029051">
    <property type="entry name" value="DUF4352"/>
</dbReference>
<sequence>MKKISSFFAITLLTAFVLGACGGNAGNDSDQEPVQEEQVDEEETSLVDRDELEEEKEEDQNSPNLGAGDTEDQLDLAIGDTGTIETTIEKFEMTIESIQMESEIDGETPDLGVFILANVEFKNIHDEALDLQQAVDTFEVTTTEDGGGYGPVSEYYNVVIDAFEGELEPGDTVKGQILFEDQQGDTHYIKVNPGLVASSAVKNQVTWSFTEEDSD</sequence>
<feature type="compositionally biased region" description="Acidic residues" evidence="2">
    <location>
        <begin position="29"/>
        <end position="60"/>
    </location>
</feature>
<evidence type="ECO:0000256" key="1">
    <source>
        <dbReference type="ARBA" id="ARBA00022729"/>
    </source>
</evidence>
<keyword evidence="6" id="KW-1185">Reference proteome</keyword>
<evidence type="ECO:0000313" key="5">
    <source>
        <dbReference type="EMBL" id="MEN0642152.1"/>
    </source>
</evidence>
<feature type="region of interest" description="Disordered" evidence="2">
    <location>
        <begin position="22"/>
        <end position="73"/>
    </location>
</feature>
<evidence type="ECO:0000256" key="2">
    <source>
        <dbReference type="SAM" id="MobiDB-lite"/>
    </source>
</evidence>
<organism evidence="5 6">
    <name type="scientific">Alkalicoccobacillus gibsonii</name>
    <dbReference type="NCBI Taxonomy" id="79881"/>
    <lineage>
        <taxon>Bacteria</taxon>
        <taxon>Bacillati</taxon>
        <taxon>Bacillota</taxon>
        <taxon>Bacilli</taxon>
        <taxon>Bacillales</taxon>
        <taxon>Bacillaceae</taxon>
        <taxon>Alkalicoccobacillus</taxon>
    </lineage>
</organism>
<comment type="caution">
    <text evidence="5">The sequence shown here is derived from an EMBL/GenBank/DDBJ whole genome shotgun (WGS) entry which is preliminary data.</text>
</comment>
<accession>A0ABU9VET8</accession>
<dbReference type="Pfam" id="PF11611">
    <property type="entry name" value="DUF4352"/>
    <property type="match status" value="1"/>
</dbReference>
<proteinExistence type="predicted"/>